<feature type="compositionally biased region" description="Polar residues" evidence="14">
    <location>
        <begin position="1027"/>
        <end position="1052"/>
    </location>
</feature>
<dbReference type="PROSITE" id="PS00018">
    <property type="entry name" value="EF_HAND_1"/>
    <property type="match status" value="1"/>
</dbReference>
<dbReference type="Gene3D" id="1.50.40.10">
    <property type="entry name" value="Mitochondrial carrier domain"/>
    <property type="match status" value="1"/>
</dbReference>
<keyword evidence="8" id="KW-1133">Transmembrane helix</keyword>
<dbReference type="PANTHER" id="PTHR24089">
    <property type="entry name" value="SOLUTE CARRIER FAMILY 25"/>
    <property type="match status" value="1"/>
</dbReference>
<dbReference type="OrthoDB" id="270584at2759"/>
<dbReference type="PRINTS" id="PR00926">
    <property type="entry name" value="MITOCARRIER"/>
</dbReference>
<evidence type="ECO:0000256" key="8">
    <source>
        <dbReference type="ARBA" id="ARBA00022989"/>
    </source>
</evidence>
<dbReference type="Gene3D" id="3.30.70.330">
    <property type="match status" value="1"/>
</dbReference>
<organism evidence="17">
    <name type="scientific">Loa loa</name>
    <name type="common">Eye worm</name>
    <name type="synonym">Filaria loa</name>
    <dbReference type="NCBI Taxonomy" id="7209"/>
    <lineage>
        <taxon>Eukaryota</taxon>
        <taxon>Metazoa</taxon>
        <taxon>Ecdysozoa</taxon>
        <taxon>Nematoda</taxon>
        <taxon>Chromadorea</taxon>
        <taxon>Rhabditida</taxon>
        <taxon>Spirurina</taxon>
        <taxon>Spiruromorpha</taxon>
        <taxon>Filarioidea</taxon>
        <taxon>Onchocercidae</taxon>
        <taxon>Loa</taxon>
    </lineage>
</organism>
<feature type="domain" description="EF-hand" evidence="16">
    <location>
        <begin position="121"/>
        <end position="158"/>
    </location>
</feature>
<protein>
    <submittedName>
        <fullName evidence="17">CBR-BUS-18 protein</fullName>
    </submittedName>
</protein>
<sequence length="1331" mass="149535">MSVDSVQHAIKLQKGWIRLSEFAALSYGVPAEISIPRVNEDKVFMFHLNMHGISKEKERRLRELYERLDMNGNGIIDIRDLTNALKHSSPHIPNGVTPGFAQINHLNDVITFEEFMQYAIEHKKKLEIIFRDLDKNKKKNSYVGVQEIKKYCDDLGLPISETKAQEIVEWMARTNSASVNFSEFKDFMLLYPRSKPDEIAKLWKHNLVIDIGEDSQIPKDFSQQEITSGFWWKHLVAGGVAGGVSRTCTAPLDRVKIYLQVHATLLNRLRFPKAAKLLYEEGGLKSFWRGNGVNIAKIAPESAIKFLSYDVIKRLIVRERGEGHKLQISERFAAGSAAGVVSQTIIYPLEVLKTRLALRHSSQLESGLVDLAAKMYRNEGFISFYKGIVPNLIGIIPYAGIDLAIYETLKNYYVNNYNAYPVRDIVALPVCGACSSICGILASYPFALVRTRLQALAMSGNLTQPDTMNGQIKYIWRNDGLYGFYRGLTANLVKAVPAVAISYYVYEHMRSVRDTGVLFPSTLSNDEKRLKEVFEKLRSIRKAIAATNKLNASGTVGDNLKTERKTTKRHLQQAEEATEEVKRKVLIGAVSFKKADERKDSFKRSSLVGRRRNSGKTKTDNDTVNNSNTELLPLNADDGFDTYKPLSSNDHSETKKKMGEPSDGFDTFKPPYNPGTCKSAASDVTGIPRPGSSSTSRTISPVSDNFDTYKTREGENAFDNYRPIGVRDNADFDTNLPSTSFDVYKPTSVDDGFDTYKPTQSFSFDASSGSSPFVGFEQPKPCRGPCLYIRGYDLVADSLRNVFSKYGAINRVFVEERQKSAFITYATTEEAEVAIKEMDGNMVNGITLRVSFARRQNQCGDSGRFRSSKSFDRNNDGDDRSGGDRSNRSRGERSTRFRSNERIRFRGRGRGRGRMCEGGNSLVPPVSTENNDDFWSGANKASNDGWSTAEPLHDKGDFWPSGRQSPERTSGRPSVGRDNKEEDDFDTYKSSISSNEKNDFDTYKSTISANEKDDFVNKKDDDFDTYKPSNNDGRGEDSSTWSWETADGNYQENFGKRHDGSEHPVGERRGGFANDRYRSFGGDGRRGNGMPRRGNRNRGGTSWRSRRRNNELKGDDCRSASNLNVGRKSSWLTKAESGDKYDFWTSGDRHSNAPSKSDSDNRENESQEKSNDKDDFWPTSSHQSSCGGDESWSFPLERSGEDQSFQGNTRGDYKSGRRGGDRGGGFRRQRRNFDSKSAWPDGEEDKSSYCAEWPDVDSKLSMVSWPTPSDDKVPNSPPPPPPMSEVQVAWSEATKKTSKEMATATKKETVVIQRKQEIRTQVSYGEDDPFA</sequence>
<evidence type="ECO:0000256" key="5">
    <source>
        <dbReference type="ARBA" id="ARBA00022737"/>
    </source>
</evidence>
<feature type="compositionally biased region" description="Basic and acidic residues" evidence="14">
    <location>
        <begin position="650"/>
        <end position="660"/>
    </location>
</feature>
<keyword evidence="5" id="KW-0677">Repeat</keyword>
<feature type="repeat" description="Solcar" evidence="12">
    <location>
        <begin position="423"/>
        <end position="512"/>
    </location>
</feature>
<evidence type="ECO:0000256" key="1">
    <source>
        <dbReference type="ARBA" id="ARBA00004448"/>
    </source>
</evidence>
<dbReference type="Gene3D" id="1.10.238.10">
    <property type="entry name" value="EF-hand"/>
    <property type="match status" value="2"/>
</dbReference>
<evidence type="ECO:0000256" key="3">
    <source>
        <dbReference type="ARBA" id="ARBA00022448"/>
    </source>
</evidence>
<feature type="region of interest" description="Disordered" evidence="14">
    <location>
        <begin position="601"/>
        <end position="664"/>
    </location>
</feature>
<dbReference type="GO" id="GO:0003723">
    <property type="term" value="F:RNA binding"/>
    <property type="evidence" value="ECO:0007669"/>
    <property type="project" value="UniProtKB-UniRule"/>
</dbReference>
<dbReference type="InterPro" id="IPR002067">
    <property type="entry name" value="MCP"/>
</dbReference>
<dbReference type="RefSeq" id="XP_020305182.1">
    <property type="nucleotide sequence ID" value="XM_020451064.1"/>
</dbReference>
<feature type="domain" description="RRM" evidence="15">
    <location>
        <begin position="785"/>
        <end position="855"/>
    </location>
</feature>
<feature type="compositionally biased region" description="Low complexity" evidence="14">
    <location>
        <begin position="1088"/>
        <end position="1103"/>
    </location>
</feature>
<feature type="compositionally biased region" description="Basic and acidic residues" evidence="14">
    <location>
        <begin position="965"/>
        <end position="980"/>
    </location>
</feature>
<feature type="compositionally biased region" description="Basic and acidic residues" evidence="14">
    <location>
        <begin position="1211"/>
        <end position="1221"/>
    </location>
</feature>
<dbReference type="InterPro" id="IPR002048">
    <property type="entry name" value="EF_hand_dom"/>
</dbReference>
<dbReference type="InterPro" id="IPR011992">
    <property type="entry name" value="EF-hand-dom_pair"/>
</dbReference>
<evidence type="ECO:0000256" key="10">
    <source>
        <dbReference type="ARBA" id="ARBA00023136"/>
    </source>
</evidence>
<evidence type="ECO:0000256" key="11">
    <source>
        <dbReference type="PROSITE-ProRule" id="PRU00176"/>
    </source>
</evidence>
<comment type="similarity">
    <text evidence="2">Belongs to the mitochondrial carrier (TC 2.A.29) family.</text>
</comment>
<feature type="repeat" description="Solcar" evidence="12">
    <location>
        <begin position="229"/>
        <end position="315"/>
    </location>
</feature>
<dbReference type="InParanoid" id="A0A1S0UF05"/>
<proteinExistence type="inferred from homology"/>
<evidence type="ECO:0000259" key="15">
    <source>
        <dbReference type="PROSITE" id="PS50102"/>
    </source>
</evidence>
<keyword evidence="4 12" id="KW-0812">Transmembrane</keyword>
<feature type="compositionally biased region" description="Low complexity" evidence="14">
    <location>
        <begin position="685"/>
        <end position="701"/>
    </location>
</feature>
<feature type="region of interest" description="Disordered" evidence="14">
    <location>
        <begin position="859"/>
        <end position="999"/>
    </location>
</feature>
<evidence type="ECO:0000256" key="6">
    <source>
        <dbReference type="ARBA" id="ARBA00022792"/>
    </source>
</evidence>
<dbReference type="InterPro" id="IPR012677">
    <property type="entry name" value="Nucleotide-bd_a/b_plait_sf"/>
</dbReference>
<accession>A0A1S0UF05</accession>
<evidence type="ECO:0000256" key="14">
    <source>
        <dbReference type="SAM" id="MobiDB-lite"/>
    </source>
</evidence>
<keyword evidence="9" id="KW-0496">Mitochondrion</keyword>
<keyword evidence="13" id="KW-0175">Coiled coil</keyword>
<dbReference type="InterPro" id="IPR018247">
    <property type="entry name" value="EF_Hand_1_Ca_BS"/>
</dbReference>
<dbReference type="GO" id="GO:0055085">
    <property type="term" value="P:transmembrane transport"/>
    <property type="evidence" value="ECO:0007669"/>
    <property type="project" value="InterPro"/>
</dbReference>
<feature type="region of interest" description="Disordered" evidence="14">
    <location>
        <begin position="678"/>
        <end position="708"/>
    </location>
</feature>
<keyword evidence="3" id="KW-0813">Transport</keyword>
<dbReference type="OMA" id="GFDTYKP"/>
<feature type="compositionally biased region" description="Basic and acidic residues" evidence="14">
    <location>
        <begin position="1054"/>
        <end position="1086"/>
    </location>
</feature>
<evidence type="ECO:0000256" key="2">
    <source>
        <dbReference type="ARBA" id="ARBA00006375"/>
    </source>
</evidence>
<feature type="compositionally biased region" description="Basic and acidic residues" evidence="14">
    <location>
        <begin position="1108"/>
        <end position="1118"/>
    </location>
</feature>
<reference evidence="17" key="1">
    <citation type="submission" date="2012-04" db="EMBL/GenBank/DDBJ databases">
        <title>The Genome Sequence of Loa loa.</title>
        <authorList>
            <consortium name="The Broad Institute Genome Sequencing Platform"/>
            <consortium name="Broad Institute Genome Sequencing Center for Infectious Disease"/>
            <person name="Nutman T.B."/>
            <person name="Fink D.L."/>
            <person name="Russ C."/>
            <person name="Young S."/>
            <person name="Zeng Q."/>
            <person name="Gargeya S."/>
            <person name="Alvarado L."/>
            <person name="Berlin A."/>
            <person name="Chapman S.B."/>
            <person name="Chen Z."/>
            <person name="Freedman E."/>
            <person name="Gellesch M."/>
            <person name="Goldberg J."/>
            <person name="Griggs A."/>
            <person name="Gujja S."/>
            <person name="Heilman E.R."/>
            <person name="Heiman D."/>
            <person name="Howarth C."/>
            <person name="Mehta T."/>
            <person name="Neiman D."/>
            <person name="Pearson M."/>
            <person name="Roberts A."/>
            <person name="Saif S."/>
            <person name="Shea T."/>
            <person name="Shenoy N."/>
            <person name="Sisk P."/>
            <person name="Stolte C."/>
            <person name="Sykes S."/>
            <person name="White J."/>
            <person name="Yandava C."/>
            <person name="Haas B."/>
            <person name="Henn M.R."/>
            <person name="Nusbaum C."/>
            <person name="Birren B."/>
        </authorList>
    </citation>
    <scope>NUCLEOTIDE SEQUENCE [LARGE SCALE GENOMIC DNA]</scope>
</reference>
<feature type="compositionally biased region" description="Basic and acidic residues" evidence="14">
    <location>
        <begin position="1015"/>
        <end position="1025"/>
    </location>
</feature>
<dbReference type="FunFam" id="1.50.40.10:FF:000003">
    <property type="entry name" value="Putative calcium-binding mitochondrial carrier protein scamc-2"/>
    <property type="match status" value="1"/>
</dbReference>
<evidence type="ECO:0000256" key="9">
    <source>
        <dbReference type="ARBA" id="ARBA00023128"/>
    </source>
</evidence>
<dbReference type="KEGG" id="loa:LOAG_18406"/>
<keyword evidence="10 12" id="KW-0472">Membrane</keyword>
<dbReference type="GO" id="GO:0005743">
    <property type="term" value="C:mitochondrial inner membrane"/>
    <property type="evidence" value="ECO:0007669"/>
    <property type="project" value="UniProtKB-SubCell"/>
</dbReference>
<keyword evidence="11" id="KW-0694">RNA-binding</keyword>
<dbReference type="SUPFAM" id="SSF47473">
    <property type="entry name" value="EF-hand"/>
    <property type="match status" value="1"/>
</dbReference>
<dbReference type="InterPro" id="IPR018108">
    <property type="entry name" value="MCP_transmembrane"/>
</dbReference>
<evidence type="ECO:0000313" key="17">
    <source>
        <dbReference type="EMBL" id="EJD74250.1"/>
    </source>
</evidence>
<dbReference type="GeneID" id="9950046"/>
<feature type="compositionally biased region" description="Basic and acidic residues" evidence="14">
    <location>
        <begin position="869"/>
        <end position="904"/>
    </location>
</feature>
<feature type="domain" description="EF-hand" evidence="16">
    <location>
        <begin position="56"/>
        <end position="91"/>
    </location>
</feature>
<feature type="region of interest" description="Disordered" evidence="14">
    <location>
        <begin position="1015"/>
        <end position="1286"/>
    </location>
</feature>
<keyword evidence="7" id="KW-0106">Calcium</keyword>
<dbReference type="EMBL" id="JH712361">
    <property type="protein sequence ID" value="EJD74250.1"/>
    <property type="molecule type" value="Genomic_DNA"/>
</dbReference>
<dbReference type="InterPro" id="IPR000504">
    <property type="entry name" value="RRM_dom"/>
</dbReference>
<dbReference type="SMART" id="SM00360">
    <property type="entry name" value="RRM"/>
    <property type="match status" value="1"/>
</dbReference>
<dbReference type="PROSITE" id="PS50920">
    <property type="entry name" value="SOLCAR"/>
    <property type="match status" value="3"/>
</dbReference>
<keyword evidence="6" id="KW-0999">Mitochondrion inner membrane</keyword>
<name>A0A1S0UF05_LOALO</name>
<comment type="subcellular location">
    <subcellularLocation>
        <location evidence="1">Mitochondrion inner membrane</location>
        <topology evidence="1">Multi-pass membrane protein</topology>
    </subcellularLocation>
</comment>
<evidence type="ECO:0000256" key="12">
    <source>
        <dbReference type="PROSITE-ProRule" id="PRU00282"/>
    </source>
</evidence>
<feature type="compositionally biased region" description="Basic and acidic residues" evidence="14">
    <location>
        <begin position="1136"/>
        <end position="1176"/>
    </location>
</feature>
<feature type="repeat" description="Solcar" evidence="12">
    <location>
        <begin position="326"/>
        <end position="412"/>
    </location>
</feature>
<gene>
    <name evidence="17" type="ORF">LOAG_18406</name>
</gene>
<dbReference type="Pfam" id="PF00076">
    <property type="entry name" value="RRM_1"/>
    <property type="match status" value="1"/>
</dbReference>
<feature type="coiled-coil region" evidence="13">
    <location>
        <begin position="557"/>
        <end position="584"/>
    </location>
</feature>
<dbReference type="InterPro" id="IPR035979">
    <property type="entry name" value="RBD_domain_sf"/>
</dbReference>
<dbReference type="Pfam" id="PF00153">
    <property type="entry name" value="Mito_carr"/>
    <property type="match status" value="3"/>
</dbReference>
<dbReference type="GO" id="GO:0005509">
    <property type="term" value="F:calcium ion binding"/>
    <property type="evidence" value="ECO:0007669"/>
    <property type="project" value="InterPro"/>
</dbReference>
<dbReference type="SUPFAM" id="SSF103506">
    <property type="entry name" value="Mitochondrial carrier"/>
    <property type="match status" value="1"/>
</dbReference>
<dbReference type="InterPro" id="IPR023395">
    <property type="entry name" value="MCP_dom_sf"/>
</dbReference>
<dbReference type="PROSITE" id="PS50222">
    <property type="entry name" value="EF_HAND_2"/>
    <property type="match status" value="2"/>
</dbReference>
<evidence type="ECO:0000259" key="16">
    <source>
        <dbReference type="PROSITE" id="PS50222"/>
    </source>
</evidence>
<evidence type="ECO:0000256" key="4">
    <source>
        <dbReference type="ARBA" id="ARBA00022692"/>
    </source>
</evidence>
<dbReference type="CTD" id="9950046"/>
<evidence type="ECO:0000256" key="13">
    <source>
        <dbReference type="SAM" id="Coils"/>
    </source>
</evidence>
<evidence type="ECO:0000256" key="7">
    <source>
        <dbReference type="ARBA" id="ARBA00022837"/>
    </source>
</evidence>
<dbReference type="SUPFAM" id="SSF54928">
    <property type="entry name" value="RNA-binding domain, RBD"/>
    <property type="match status" value="1"/>
</dbReference>
<dbReference type="PROSITE" id="PS50102">
    <property type="entry name" value="RRM"/>
    <property type="match status" value="1"/>
</dbReference>